<dbReference type="AlphaFoldDB" id="A0A9D6V1X0"/>
<dbReference type="GO" id="GO:0006352">
    <property type="term" value="P:DNA-templated transcription initiation"/>
    <property type="evidence" value="ECO:0007669"/>
    <property type="project" value="InterPro"/>
</dbReference>
<dbReference type="EMBL" id="JACRDE010000098">
    <property type="protein sequence ID" value="MBI5248501.1"/>
    <property type="molecule type" value="Genomic_DNA"/>
</dbReference>
<keyword evidence="3" id="KW-0731">Sigma factor</keyword>
<dbReference type="InterPro" id="IPR013324">
    <property type="entry name" value="RNA_pol_sigma_r3/r4-like"/>
</dbReference>
<dbReference type="InterPro" id="IPR039425">
    <property type="entry name" value="RNA_pol_sigma-70-like"/>
</dbReference>
<evidence type="ECO:0000256" key="5">
    <source>
        <dbReference type="ARBA" id="ARBA00023163"/>
    </source>
</evidence>
<feature type="domain" description="RNA polymerase sigma factor 70 region 4 type 2" evidence="7">
    <location>
        <begin position="135"/>
        <end position="187"/>
    </location>
</feature>
<name>A0A9D6V1X0_9BACT</name>
<evidence type="ECO:0000256" key="3">
    <source>
        <dbReference type="ARBA" id="ARBA00023082"/>
    </source>
</evidence>
<dbReference type="GO" id="GO:0016987">
    <property type="term" value="F:sigma factor activity"/>
    <property type="evidence" value="ECO:0007669"/>
    <property type="project" value="UniProtKB-KW"/>
</dbReference>
<proteinExistence type="inferred from homology"/>
<evidence type="ECO:0000256" key="1">
    <source>
        <dbReference type="ARBA" id="ARBA00010641"/>
    </source>
</evidence>
<sequence length="193" mass="21994">MKADNKKTDEELALAARNGSEAAFSELVDRYASTLYSVGYGVTTSPQEAEDIVQETFFKAFKHIDSFSPEKASFKTWLITIARNQSINVFSSLKRKALRFFDQDEDQIQDSAHADYPFQAQQDPETQLAVKQEFRRVELALKKLPERQRTAILLKSQENLSYDEIAVIMGASASSVESLIFRARRKLMQILED</sequence>
<comment type="caution">
    <text evidence="8">The sequence shown here is derived from an EMBL/GenBank/DDBJ whole genome shotgun (WGS) entry which is preliminary data.</text>
</comment>
<evidence type="ECO:0000259" key="7">
    <source>
        <dbReference type="Pfam" id="PF08281"/>
    </source>
</evidence>
<keyword evidence="5" id="KW-0804">Transcription</keyword>
<gene>
    <name evidence="8" type="ORF">HY912_03305</name>
</gene>
<dbReference type="Proteomes" id="UP000807825">
    <property type="component" value="Unassembled WGS sequence"/>
</dbReference>
<dbReference type="GO" id="GO:0003677">
    <property type="term" value="F:DNA binding"/>
    <property type="evidence" value="ECO:0007669"/>
    <property type="project" value="UniProtKB-KW"/>
</dbReference>
<dbReference type="InterPro" id="IPR036388">
    <property type="entry name" value="WH-like_DNA-bd_sf"/>
</dbReference>
<accession>A0A9D6V1X0</accession>
<dbReference type="Pfam" id="PF04542">
    <property type="entry name" value="Sigma70_r2"/>
    <property type="match status" value="1"/>
</dbReference>
<dbReference type="SUPFAM" id="SSF88946">
    <property type="entry name" value="Sigma2 domain of RNA polymerase sigma factors"/>
    <property type="match status" value="1"/>
</dbReference>
<reference evidence="8" key="1">
    <citation type="submission" date="2020-07" db="EMBL/GenBank/DDBJ databases">
        <title>Huge and variable diversity of episymbiotic CPR bacteria and DPANN archaea in groundwater ecosystems.</title>
        <authorList>
            <person name="He C.Y."/>
            <person name="Keren R."/>
            <person name="Whittaker M."/>
            <person name="Farag I.F."/>
            <person name="Doudna J."/>
            <person name="Cate J.H.D."/>
            <person name="Banfield J.F."/>
        </authorList>
    </citation>
    <scope>NUCLEOTIDE SEQUENCE</scope>
    <source>
        <strain evidence="8">NC_groundwater_1664_Pr3_B-0.1um_52_9</strain>
    </source>
</reference>
<dbReference type="Gene3D" id="1.10.1740.10">
    <property type="match status" value="1"/>
</dbReference>
<dbReference type="CDD" id="cd06171">
    <property type="entry name" value="Sigma70_r4"/>
    <property type="match status" value="1"/>
</dbReference>
<dbReference type="PANTHER" id="PTHR43133:SF8">
    <property type="entry name" value="RNA POLYMERASE SIGMA FACTOR HI_1459-RELATED"/>
    <property type="match status" value="1"/>
</dbReference>
<dbReference type="InterPro" id="IPR013325">
    <property type="entry name" value="RNA_pol_sigma_r2"/>
</dbReference>
<dbReference type="Pfam" id="PF08281">
    <property type="entry name" value="Sigma70_r4_2"/>
    <property type="match status" value="1"/>
</dbReference>
<comment type="similarity">
    <text evidence="1">Belongs to the sigma-70 factor family. ECF subfamily.</text>
</comment>
<dbReference type="InterPro" id="IPR014284">
    <property type="entry name" value="RNA_pol_sigma-70_dom"/>
</dbReference>
<dbReference type="NCBIfam" id="TIGR02937">
    <property type="entry name" value="sigma70-ECF"/>
    <property type="match status" value="1"/>
</dbReference>
<protein>
    <submittedName>
        <fullName evidence="8">RNA polymerase sigma factor</fullName>
    </submittedName>
</protein>
<feature type="domain" description="RNA polymerase sigma-70 region 2" evidence="6">
    <location>
        <begin position="27"/>
        <end position="95"/>
    </location>
</feature>
<evidence type="ECO:0000313" key="8">
    <source>
        <dbReference type="EMBL" id="MBI5248501.1"/>
    </source>
</evidence>
<keyword evidence="2" id="KW-0805">Transcription regulation</keyword>
<organism evidence="8 9">
    <name type="scientific">Desulfomonile tiedjei</name>
    <dbReference type="NCBI Taxonomy" id="2358"/>
    <lineage>
        <taxon>Bacteria</taxon>
        <taxon>Pseudomonadati</taxon>
        <taxon>Thermodesulfobacteriota</taxon>
        <taxon>Desulfomonilia</taxon>
        <taxon>Desulfomonilales</taxon>
        <taxon>Desulfomonilaceae</taxon>
        <taxon>Desulfomonile</taxon>
    </lineage>
</organism>
<evidence type="ECO:0000259" key="6">
    <source>
        <dbReference type="Pfam" id="PF04542"/>
    </source>
</evidence>
<dbReference type="InterPro" id="IPR013249">
    <property type="entry name" value="RNA_pol_sigma70_r4_t2"/>
</dbReference>
<evidence type="ECO:0000256" key="4">
    <source>
        <dbReference type="ARBA" id="ARBA00023125"/>
    </source>
</evidence>
<keyword evidence="4" id="KW-0238">DNA-binding</keyword>
<dbReference type="SUPFAM" id="SSF88659">
    <property type="entry name" value="Sigma3 and sigma4 domains of RNA polymerase sigma factors"/>
    <property type="match status" value="1"/>
</dbReference>
<dbReference type="Gene3D" id="1.10.10.10">
    <property type="entry name" value="Winged helix-like DNA-binding domain superfamily/Winged helix DNA-binding domain"/>
    <property type="match status" value="1"/>
</dbReference>
<dbReference type="PANTHER" id="PTHR43133">
    <property type="entry name" value="RNA POLYMERASE ECF-TYPE SIGMA FACTO"/>
    <property type="match status" value="1"/>
</dbReference>
<evidence type="ECO:0000313" key="9">
    <source>
        <dbReference type="Proteomes" id="UP000807825"/>
    </source>
</evidence>
<dbReference type="InterPro" id="IPR007627">
    <property type="entry name" value="RNA_pol_sigma70_r2"/>
</dbReference>
<evidence type="ECO:0000256" key="2">
    <source>
        <dbReference type="ARBA" id="ARBA00023015"/>
    </source>
</evidence>